<dbReference type="Pfam" id="PF19278">
    <property type="entry name" value="Hydant_A_C"/>
    <property type="match status" value="1"/>
</dbReference>
<dbReference type="EC" id="3.5.2.14" evidence="4"/>
<dbReference type="GO" id="GO:0006749">
    <property type="term" value="P:glutathione metabolic process"/>
    <property type="evidence" value="ECO:0007669"/>
    <property type="project" value="TreeGrafter"/>
</dbReference>
<dbReference type="InterPro" id="IPR008040">
    <property type="entry name" value="Hydant_A_N"/>
</dbReference>
<dbReference type="AlphaFoldDB" id="A0A841KV60"/>
<proteinExistence type="predicted"/>
<dbReference type="EMBL" id="JACHEN010000012">
    <property type="protein sequence ID" value="MBB6216088.1"/>
    <property type="molecule type" value="Genomic_DNA"/>
</dbReference>
<dbReference type="InterPro" id="IPR043129">
    <property type="entry name" value="ATPase_NBD"/>
</dbReference>
<dbReference type="InterPro" id="IPR002821">
    <property type="entry name" value="Hydantoinase_A"/>
</dbReference>
<keyword evidence="5" id="KW-1185">Reference proteome</keyword>
<evidence type="ECO:0000313" key="4">
    <source>
        <dbReference type="EMBL" id="MBB6216088.1"/>
    </source>
</evidence>
<gene>
    <name evidence="4" type="ORF">HNQ80_002187</name>
</gene>
<accession>A0A841KV60</accession>
<dbReference type="GO" id="GO:0005829">
    <property type="term" value="C:cytosol"/>
    <property type="evidence" value="ECO:0007669"/>
    <property type="project" value="TreeGrafter"/>
</dbReference>
<protein>
    <submittedName>
        <fullName evidence="4">N-methylhydantoinase A</fullName>
        <ecNumber evidence="4">3.5.2.14</ecNumber>
    </submittedName>
</protein>
<feature type="domain" description="Hydantoinase/oxoprolinase N-terminal" evidence="2">
    <location>
        <begin position="4"/>
        <end position="183"/>
    </location>
</feature>
<evidence type="ECO:0000313" key="5">
    <source>
        <dbReference type="Proteomes" id="UP000579281"/>
    </source>
</evidence>
<dbReference type="GO" id="GO:0017168">
    <property type="term" value="F:5-oxoprolinase (ATP-hydrolyzing) activity"/>
    <property type="evidence" value="ECO:0007669"/>
    <property type="project" value="TreeGrafter"/>
</dbReference>
<dbReference type="Proteomes" id="UP000579281">
    <property type="component" value="Unassembled WGS sequence"/>
</dbReference>
<evidence type="ECO:0000259" key="3">
    <source>
        <dbReference type="Pfam" id="PF19278"/>
    </source>
</evidence>
<dbReference type="PANTHER" id="PTHR11365:SF23">
    <property type="entry name" value="HYPOTHETICAL 5-OXOPROLINASE (EUROFUNG)-RELATED"/>
    <property type="match status" value="1"/>
</dbReference>
<dbReference type="SUPFAM" id="SSF53067">
    <property type="entry name" value="Actin-like ATPase domain"/>
    <property type="match status" value="1"/>
</dbReference>
<dbReference type="InterPro" id="IPR049517">
    <property type="entry name" value="ACX-like_C"/>
</dbReference>
<dbReference type="Pfam" id="PF05378">
    <property type="entry name" value="Hydant_A_N"/>
    <property type="match status" value="1"/>
</dbReference>
<organism evidence="4 5">
    <name type="scientific">Anaerosolibacter carboniphilus</name>
    <dbReference type="NCBI Taxonomy" id="1417629"/>
    <lineage>
        <taxon>Bacteria</taxon>
        <taxon>Bacillati</taxon>
        <taxon>Bacillota</taxon>
        <taxon>Clostridia</taxon>
        <taxon>Peptostreptococcales</taxon>
        <taxon>Thermotaleaceae</taxon>
        <taxon>Anaerosolibacter</taxon>
    </lineage>
</organism>
<dbReference type="InterPro" id="IPR045079">
    <property type="entry name" value="Oxoprolinase-like"/>
</dbReference>
<feature type="domain" description="Acetophenone carboxylase-like C-terminal" evidence="3">
    <location>
        <begin position="505"/>
        <end position="678"/>
    </location>
</feature>
<reference evidence="4 5" key="1">
    <citation type="submission" date="2020-08" db="EMBL/GenBank/DDBJ databases">
        <title>Genomic Encyclopedia of Type Strains, Phase IV (KMG-IV): sequencing the most valuable type-strain genomes for metagenomic binning, comparative biology and taxonomic classification.</title>
        <authorList>
            <person name="Goeker M."/>
        </authorList>
    </citation>
    <scope>NUCLEOTIDE SEQUENCE [LARGE SCALE GENOMIC DNA]</scope>
    <source>
        <strain evidence="4 5">DSM 103526</strain>
    </source>
</reference>
<dbReference type="RefSeq" id="WP_184310630.1">
    <property type="nucleotide sequence ID" value="NZ_JACHEN010000012.1"/>
</dbReference>
<feature type="domain" description="Hydantoinase A/oxoprolinase" evidence="1">
    <location>
        <begin position="204"/>
        <end position="489"/>
    </location>
</feature>
<comment type="caution">
    <text evidence="4">The sequence shown here is derived from an EMBL/GenBank/DDBJ whole genome shotgun (WGS) entry which is preliminary data.</text>
</comment>
<dbReference type="PANTHER" id="PTHR11365">
    <property type="entry name" value="5-OXOPROLINASE RELATED"/>
    <property type="match status" value="1"/>
</dbReference>
<name>A0A841KV60_9FIRM</name>
<sequence>MFQIGIDMGGTFTDFIVLHQGDARTVKVPSNKNYPIATVINGLEGIAASYHLTLEEFLPRINRFVHGNTVAINALIQKRGVKTALIATAGFHDALEMRRSKLSNQWDFFAPIPPVLVPRYLRFNLKERIDYSGRVVEALDHKNLEEIVDALKAEKIESVAVCLLFSFLNSSHERLVKAYMEEMLPKVFVSLSSEVAPKLGEYERASTTVLNAYLTPLVSNYLNELTSILQGRGLMCNIQLVQNNGGLADITLAKQFGVKGLFSGPAAGSCGAQALARELEEPNLVLVDMGGTSFDVSLIKDHSIKIIPEAEVAGYPINLPLIDINSIGIGGGSIAAVDAGGQLGVGPDSAEAFPGPACYDRGGKEPTITDAAFILGFMKQNSFGGGSIEIKRELAFQAIKERVAIPLGIDVEAAAVAIYQIAAAKMVDAVHLMTVQKGYDPREFVLGAVGGASPLFAAQIAQDLGIKKVIIPAFGEVFCAQGMLQSHLKLDMVQSYIRDLKNINTYDVNDVLRQLKGKAQEQLIRQGVAPESSDFRFFFEMRYADQHHELSVPFTGEDLDARDIECLISKFHLLHEKHYGYAEPGQECSLINIRLEAWEKELSYPLKINNTSIIGQVPVPTEQRLICWHHDLIFHEVPVYQFSSLKAGFEIVGPALIEKAYTTIFVSPNFKAHADSNHNIILMEREVNSNCM</sequence>
<dbReference type="GO" id="GO:0047423">
    <property type="term" value="F:N-methylhydantoinase (ATP-hydrolyzing) activity"/>
    <property type="evidence" value="ECO:0007669"/>
    <property type="project" value="UniProtKB-EC"/>
</dbReference>
<keyword evidence="4" id="KW-0378">Hydrolase</keyword>
<dbReference type="Pfam" id="PF01968">
    <property type="entry name" value="Hydantoinase_A"/>
    <property type="match status" value="1"/>
</dbReference>
<evidence type="ECO:0000259" key="1">
    <source>
        <dbReference type="Pfam" id="PF01968"/>
    </source>
</evidence>
<evidence type="ECO:0000259" key="2">
    <source>
        <dbReference type="Pfam" id="PF05378"/>
    </source>
</evidence>